<sequence>MCESEPRAPVTEEERREAEQLETELDKYFFTVFDGSSPEDVSHAKQLWTSLSLLPPLESRLVNADIRQRLPIAPINHDETLLVVDTNAALKPSSSDHRETLQEVRHQKQRQEDRLQEVRHQKQRQEDRLQEVRHQKQRQEDRLQEVRHQKQRQEDRLQEVRHQKQRQEDRLQEVRHQKQRQEDRLQEVRHQKQRQEERQRYMDMARQREEIINMLHQQRQKRIQVKHTHTHTHTHSVVLLYL</sequence>
<dbReference type="Ensembl" id="ENSSTUT00000054655.1">
    <property type="protein sequence ID" value="ENSSTUP00000052270.1"/>
    <property type="gene ID" value="ENSSTUG00000022119.1"/>
</dbReference>
<dbReference type="GO" id="GO:0060271">
    <property type="term" value="P:cilium assembly"/>
    <property type="evidence" value="ECO:0007669"/>
    <property type="project" value="InterPro"/>
</dbReference>
<dbReference type="AlphaFoldDB" id="A0A673ZZR9"/>
<comment type="similarity">
    <text evidence="1">Belongs to the HOATZ family.</text>
</comment>
<dbReference type="Pfam" id="PF17664">
    <property type="entry name" value="HOATZ-like"/>
    <property type="match status" value="1"/>
</dbReference>
<evidence type="ECO:0000256" key="1">
    <source>
        <dbReference type="ARBA" id="ARBA00023451"/>
    </source>
</evidence>
<name>A0A673ZZR9_SALTR</name>
<dbReference type="PANTHER" id="PTHR47231">
    <property type="entry name" value="UPF0722 PROTEIN C11ORF88"/>
    <property type="match status" value="1"/>
</dbReference>
<evidence type="ECO:0000256" key="3">
    <source>
        <dbReference type="SAM" id="MobiDB-lite"/>
    </source>
</evidence>
<feature type="compositionally biased region" description="Basic and acidic residues" evidence="3">
    <location>
        <begin position="94"/>
        <end position="198"/>
    </location>
</feature>
<dbReference type="PANTHER" id="PTHR47231:SF1">
    <property type="entry name" value="CILIA- AND FLAGELLA-ASSOCIATED PROTEIN HOATZ"/>
    <property type="match status" value="1"/>
</dbReference>
<reference evidence="4" key="2">
    <citation type="submission" date="2025-09" db="UniProtKB">
        <authorList>
            <consortium name="Ensembl"/>
        </authorList>
    </citation>
    <scope>IDENTIFICATION</scope>
</reference>
<dbReference type="InParanoid" id="A0A673ZZR9"/>
<accession>A0A673ZZR9</accession>
<protein>
    <recommendedName>
        <fullName evidence="2">Cilia- and flagella-associated protein HOATZ</fullName>
    </recommendedName>
</protein>
<reference evidence="4" key="1">
    <citation type="submission" date="2025-08" db="UniProtKB">
        <authorList>
            <consortium name="Ensembl"/>
        </authorList>
    </citation>
    <scope>IDENTIFICATION</scope>
</reference>
<dbReference type="GeneTree" id="ENSGT01060000251030"/>
<dbReference type="InterPro" id="IPR040681">
    <property type="entry name" value="HOATZ-like"/>
</dbReference>
<evidence type="ECO:0000313" key="5">
    <source>
        <dbReference type="Proteomes" id="UP000472277"/>
    </source>
</evidence>
<gene>
    <name evidence="4" type="primary">hoatz</name>
</gene>
<evidence type="ECO:0000256" key="2">
    <source>
        <dbReference type="ARBA" id="ARBA00023657"/>
    </source>
</evidence>
<keyword evidence="5" id="KW-1185">Reference proteome</keyword>
<evidence type="ECO:0000313" key="4">
    <source>
        <dbReference type="Ensembl" id="ENSSTUP00000052270.1"/>
    </source>
</evidence>
<proteinExistence type="inferred from homology"/>
<feature type="region of interest" description="Disordered" evidence="3">
    <location>
        <begin position="90"/>
        <end position="198"/>
    </location>
</feature>
<dbReference type="Proteomes" id="UP000472277">
    <property type="component" value="Chromosome 12"/>
</dbReference>
<organism evidence="4 5">
    <name type="scientific">Salmo trutta</name>
    <name type="common">Brown trout</name>
    <dbReference type="NCBI Taxonomy" id="8032"/>
    <lineage>
        <taxon>Eukaryota</taxon>
        <taxon>Metazoa</taxon>
        <taxon>Chordata</taxon>
        <taxon>Craniata</taxon>
        <taxon>Vertebrata</taxon>
        <taxon>Euteleostomi</taxon>
        <taxon>Actinopterygii</taxon>
        <taxon>Neopterygii</taxon>
        <taxon>Teleostei</taxon>
        <taxon>Protacanthopterygii</taxon>
        <taxon>Salmoniformes</taxon>
        <taxon>Salmonidae</taxon>
        <taxon>Salmoninae</taxon>
        <taxon>Salmo</taxon>
    </lineage>
</organism>